<dbReference type="RefSeq" id="WP_129891981.1">
    <property type="nucleotide sequence ID" value="NZ_CP035758.1"/>
</dbReference>
<dbReference type="InterPro" id="IPR008972">
    <property type="entry name" value="Cupredoxin"/>
</dbReference>
<evidence type="ECO:0000256" key="2">
    <source>
        <dbReference type="SAM" id="SignalP"/>
    </source>
</evidence>
<proteinExistence type="predicted"/>
<keyword evidence="2" id="KW-0732">Signal</keyword>
<feature type="chain" id="PRO_5020363370" evidence="2">
    <location>
        <begin position="34"/>
        <end position="195"/>
    </location>
</feature>
<dbReference type="Proteomes" id="UP000290365">
    <property type="component" value="Chromosome"/>
</dbReference>
<evidence type="ECO:0000256" key="1">
    <source>
        <dbReference type="SAM" id="MobiDB-lite"/>
    </source>
</evidence>
<dbReference type="EMBL" id="CP035758">
    <property type="protein sequence ID" value="QBD80919.1"/>
    <property type="molecule type" value="Genomic_DNA"/>
</dbReference>
<keyword evidence="4" id="KW-1185">Reference proteome</keyword>
<feature type="compositionally biased region" description="Polar residues" evidence="1">
    <location>
        <begin position="65"/>
        <end position="83"/>
    </location>
</feature>
<protein>
    <submittedName>
        <fullName evidence="3">Uncharacterized protein</fullName>
    </submittedName>
</protein>
<evidence type="ECO:0000313" key="3">
    <source>
        <dbReference type="EMBL" id="QBD80919.1"/>
    </source>
</evidence>
<dbReference type="SUPFAM" id="SSF49503">
    <property type="entry name" value="Cupredoxins"/>
    <property type="match status" value="1"/>
</dbReference>
<reference evidence="3 4" key="1">
    <citation type="submission" date="2019-01" db="EMBL/GenBank/DDBJ databases">
        <title>Ktedonosporobacter rubrisoli SCAWS-G2.</title>
        <authorList>
            <person name="Huang Y."/>
            <person name="Yan B."/>
        </authorList>
    </citation>
    <scope>NUCLEOTIDE SEQUENCE [LARGE SCALE GENOMIC DNA]</scope>
    <source>
        <strain evidence="3 4">SCAWS-G2</strain>
    </source>
</reference>
<evidence type="ECO:0000313" key="4">
    <source>
        <dbReference type="Proteomes" id="UP000290365"/>
    </source>
</evidence>
<organism evidence="3 4">
    <name type="scientific">Ktedonosporobacter rubrisoli</name>
    <dbReference type="NCBI Taxonomy" id="2509675"/>
    <lineage>
        <taxon>Bacteria</taxon>
        <taxon>Bacillati</taxon>
        <taxon>Chloroflexota</taxon>
        <taxon>Ktedonobacteria</taxon>
        <taxon>Ktedonobacterales</taxon>
        <taxon>Ktedonosporobacteraceae</taxon>
        <taxon>Ktedonosporobacter</taxon>
    </lineage>
</organism>
<dbReference type="PROSITE" id="PS51257">
    <property type="entry name" value="PROKAR_LIPOPROTEIN"/>
    <property type="match status" value="1"/>
</dbReference>
<dbReference type="KEGG" id="kbs:EPA93_35105"/>
<dbReference type="AlphaFoldDB" id="A0A4P6JYU9"/>
<accession>A0A4P6JYU9</accession>
<feature type="region of interest" description="Disordered" evidence="1">
    <location>
        <begin position="37"/>
        <end position="94"/>
    </location>
</feature>
<feature type="compositionally biased region" description="Polar residues" evidence="1">
    <location>
        <begin position="37"/>
        <end position="52"/>
    </location>
</feature>
<feature type="signal peptide" evidence="2">
    <location>
        <begin position="1"/>
        <end position="33"/>
    </location>
</feature>
<name>A0A4P6JYU9_KTERU</name>
<sequence length="195" mass="20804">MPKNQKKIALIAPLILCMLIATLLVGCATSQQAQDTESTASNQGSDKQNSQDATASTKTASSTAQPSVTQAATKPLSTTSATVTPEGIPTPDNWATVNIYTTEGGLAFAPYKLYVAANDVKGIIWANQTNQEITVVQSDLPSNVSPASVRIAAHASQKVTFPKNQEGEYHFHIISPQTSPEHCTIIRQNYQYAPS</sequence>
<gene>
    <name evidence="3" type="ORF">EPA93_35105</name>
</gene>
<feature type="compositionally biased region" description="Low complexity" evidence="1">
    <location>
        <begin position="53"/>
        <end position="64"/>
    </location>
</feature>